<evidence type="ECO:0000256" key="3">
    <source>
        <dbReference type="ARBA" id="ARBA00010161"/>
    </source>
</evidence>
<sequence>MWGFLPATTSPYPKQGPLLKGGCKASFHMMGAHFLPQLPGKQFPDFINRKNVGAPPRIITSAPEKMETEEHSSPENREAPKTTPIVNNKACNKKKRKKSRRRRRKNKTCTPQMGTTTTSLPRMPSRRQTLSCSSTESDDFVIFFQDDSESTSDSIETEQTECYSSIDSIVPHKKVRFADDDKLCEVHQMVMWSYAYQSARKGPWEEYARDRARFKRRVVNIETIIGHVFTGEHRSRIYEQRFATDDDK</sequence>
<dbReference type="Proteomes" id="UP000719412">
    <property type="component" value="Unassembled WGS sequence"/>
</dbReference>
<evidence type="ECO:0000313" key="16">
    <source>
        <dbReference type="Proteomes" id="UP000719412"/>
    </source>
</evidence>
<evidence type="ECO:0000259" key="14">
    <source>
        <dbReference type="Pfam" id="PF10488"/>
    </source>
</evidence>
<evidence type="ECO:0000256" key="1">
    <source>
        <dbReference type="ARBA" id="ARBA00003756"/>
    </source>
</evidence>
<keyword evidence="11" id="KW-0899">Viral immunoevasion</keyword>
<dbReference type="InterPro" id="IPR051254">
    <property type="entry name" value="PPP1R15"/>
</dbReference>
<feature type="region of interest" description="Disordered" evidence="13">
    <location>
        <begin position="54"/>
        <end position="131"/>
    </location>
</feature>
<evidence type="ECO:0000256" key="7">
    <source>
        <dbReference type="ARBA" id="ARBA00022632"/>
    </source>
</evidence>
<evidence type="ECO:0000313" key="15">
    <source>
        <dbReference type="EMBL" id="KAH0816907.1"/>
    </source>
</evidence>
<dbReference type="InterPro" id="IPR019523">
    <property type="entry name" value="Prot_Pase1_reg-su15A/B_C"/>
</dbReference>
<name>A0A8J6LEJ0_TENMO</name>
<protein>
    <recommendedName>
        <fullName evidence="5">Protein DP71L</fullName>
    </recommendedName>
    <alternativeName>
        <fullName evidence="12">MyD116 homolog</fullName>
    </alternativeName>
</protein>
<comment type="similarity">
    <text evidence="3">Belongs to the PPP1R15 family.</text>
</comment>
<feature type="compositionally biased region" description="Basic and acidic residues" evidence="13">
    <location>
        <begin position="64"/>
        <end position="80"/>
    </location>
</feature>
<reference evidence="15" key="2">
    <citation type="submission" date="2021-08" db="EMBL/GenBank/DDBJ databases">
        <authorList>
            <person name="Eriksson T."/>
        </authorList>
    </citation>
    <scope>NUCLEOTIDE SEQUENCE</scope>
    <source>
        <strain evidence="15">Stoneville</strain>
        <tissue evidence="15">Whole head</tissue>
    </source>
</reference>
<dbReference type="GO" id="GO:0000164">
    <property type="term" value="C:protein phosphatase type 1 complex"/>
    <property type="evidence" value="ECO:0007669"/>
    <property type="project" value="TreeGrafter"/>
</dbReference>
<evidence type="ECO:0000256" key="12">
    <source>
        <dbReference type="ARBA" id="ARBA00031298"/>
    </source>
</evidence>
<comment type="similarity">
    <text evidence="2">Belongs to the asfivirus DP71L family.</text>
</comment>
<comment type="caution">
    <text evidence="15">The sequence shown here is derived from an EMBL/GenBank/DDBJ whole genome shotgun (WGS) entry which is preliminary data.</text>
</comment>
<keyword evidence="10" id="KW-0922">Interferon antiviral system evasion</keyword>
<comment type="subunit">
    <text evidence="4">Interacts (via C-terminus) with host PPP1CB.</text>
</comment>
<keyword evidence="6" id="KW-0945">Host-virus interaction</keyword>
<keyword evidence="16" id="KW-1185">Reference proteome</keyword>
<dbReference type="Pfam" id="PF10488">
    <property type="entry name" value="PP1c_bdg"/>
    <property type="match status" value="1"/>
</dbReference>
<organism evidence="15 16">
    <name type="scientific">Tenebrio molitor</name>
    <name type="common">Yellow mealworm beetle</name>
    <dbReference type="NCBI Taxonomy" id="7067"/>
    <lineage>
        <taxon>Eukaryota</taxon>
        <taxon>Metazoa</taxon>
        <taxon>Ecdysozoa</taxon>
        <taxon>Arthropoda</taxon>
        <taxon>Hexapoda</taxon>
        <taxon>Insecta</taxon>
        <taxon>Pterygota</taxon>
        <taxon>Neoptera</taxon>
        <taxon>Endopterygota</taxon>
        <taxon>Coleoptera</taxon>
        <taxon>Polyphaga</taxon>
        <taxon>Cucujiformia</taxon>
        <taxon>Tenebrionidae</taxon>
        <taxon>Tenebrio</taxon>
    </lineage>
</organism>
<evidence type="ECO:0000256" key="11">
    <source>
        <dbReference type="ARBA" id="ARBA00023280"/>
    </source>
</evidence>
<dbReference type="GO" id="GO:0034976">
    <property type="term" value="P:response to endoplasmic reticulum stress"/>
    <property type="evidence" value="ECO:0007669"/>
    <property type="project" value="TreeGrafter"/>
</dbReference>
<evidence type="ECO:0000256" key="9">
    <source>
        <dbReference type="ARBA" id="ARBA00022921"/>
    </source>
</evidence>
<dbReference type="EMBL" id="JABDTM020020729">
    <property type="protein sequence ID" value="KAH0816907.1"/>
    <property type="molecule type" value="Genomic_DNA"/>
</dbReference>
<evidence type="ECO:0000256" key="13">
    <source>
        <dbReference type="SAM" id="MobiDB-lite"/>
    </source>
</evidence>
<evidence type="ECO:0000256" key="6">
    <source>
        <dbReference type="ARBA" id="ARBA00022581"/>
    </source>
</evidence>
<accession>A0A8J6LEJ0</accession>
<feature type="compositionally biased region" description="Basic residues" evidence="13">
    <location>
        <begin position="91"/>
        <end position="107"/>
    </location>
</feature>
<feature type="compositionally biased region" description="Polar residues" evidence="13">
    <location>
        <begin position="108"/>
        <end position="131"/>
    </location>
</feature>
<dbReference type="PANTHER" id="PTHR16489:SF12">
    <property type="entry name" value="GH11727P"/>
    <property type="match status" value="1"/>
</dbReference>
<keyword evidence="8" id="KW-1114">Inhibition of host interferon signaling pathway by virus</keyword>
<evidence type="ECO:0000256" key="4">
    <source>
        <dbReference type="ARBA" id="ARBA00011204"/>
    </source>
</evidence>
<keyword evidence="9" id="KW-0426">Late protein</keyword>
<dbReference type="PANTHER" id="PTHR16489">
    <property type="entry name" value="GH11727P"/>
    <property type="match status" value="1"/>
</dbReference>
<dbReference type="GO" id="GO:0039502">
    <property type="term" value="P:symbiont-mediated suppression of host type I interferon-mediated signaling pathway"/>
    <property type="evidence" value="ECO:0007669"/>
    <property type="project" value="UniProtKB-KW"/>
</dbReference>
<dbReference type="GO" id="GO:0051246">
    <property type="term" value="P:regulation of protein metabolic process"/>
    <property type="evidence" value="ECO:0007669"/>
    <property type="project" value="UniProtKB-ARBA"/>
</dbReference>
<reference evidence="15" key="1">
    <citation type="journal article" date="2020" name="J Insects Food Feed">
        <title>The yellow mealworm (Tenebrio molitor) genome: a resource for the emerging insects as food and feed industry.</title>
        <authorList>
            <person name="Eriksson T."/>
            <person name="Andere A."/>
            <person name="Kelstrup H."/>
            <person name="Emery V."/>
            <person name="Picard C."/>
        </authorList>
    </citation>
    <scope>NUCLEOTIDE SEQUENCE</scope>
    <source>
        <strain evidence="15">Stoneville</strain>
        <tissue evidence="15">Whole head</tissue>
    </source>
</reference>
<comment type="function">
    <text evidence="1">Interacts with the host phosphatase PP1 catalytic subunit (PPP1CB) and recruits it to dephosphorylate EIF2S1/eIF2alpha and therefore restores the host translation that has been shut-down by the host. Also inhibits the EIF2S1/eIF2alpha-ATF4-DDIT3/CHOP pathway.</text>
</comment>
<dbReference type="GO" id="GO:0019888">
    <property type="term" value="F:protein phosphatase regulator activity"/>
    <property type="evidence" value="ECO:0007669"/>
    <property type="project" value="TreeGrafter"/>
</dbReference>
<feature type="domain" description="Protein phosphatase 1 regulatory subunit 15A/B C-terminal" evidence="14">
    <location>
        <begin position="186"/>
        <end position="239"/>
    </location>
</feature>
<evidence type="ECO:0000256" key="2">
    <source>
        <dbReference type="ARBA" id="ARBA00007512"/>
    </source>
</evidence>
<evidence type="ECO:0000256" key="5">
    <source>
        <dbReference type="ARBA" id="ARBA00019072"/>
    </source>
</evidence>
<proteinExistence type="inferred from homology"/>
<evidence type="ECO:0000256" key="10">
    <source>
        <dbReference type="ARBA" id="ARBA00023258"/>
    </source>
</evidence>
<dbReference type="AlphaFoldDB" id="A0A8J6LEJ0"/>
<keyword evidence="7" id="KW-1090">Inhibition of host innate immune response by virus</keyword>
<evidence type="ECO:0000256" key="8">
    <source>
        <dbReference type="ARBA" id="ARBA00022830"/>
    </source>
</evidence>
<dbReference type="GO" id="GO:0005783">
    <property type="term" value="C:endoplasmic reticulum"/>
    <property type="evidence" value="ECO:0007669"/>
    <property type="project" value="TreeGrafter"/>
</dbReference>
<gene>
    <name evidence="15" type="ORF">GEV33_005885</name>
</gene>